<feature type="transmembrane region" description="Helical" evidence="9">
    <location>
        <begin position="346"/>
        <end position="368"/>
    </location>
</feature>
<feature type="transmembrane region" description="Helical" evidence="9">
    <location>
        <begin position="200"/>
        <end position="218"/>
    </location>
</feature>
<dbReference type="CDD" id="cd06261">
    <property type="entry name" value="TM_PBP2"/>
    <property type="match status" value="2"/>
</dbReference>
<organism evidence="11 12">
    <name type="scientific">Amylibacter marinus</name>
    <dbReference type="NCBI Taxonomy" id="1475483"/>
    <lineage>
        <taxon>Bacteria</taxon>
        <taxon>Pseudomonadati</taxon>
        <taxon>Pseudomonadota</taxon>
        <taxon>Alphaproteobacteria</taxon>
        <taxon>Rhodobacterales</taxon>
        <taxon>Paracoccaceae</taxon>
        <taxon>Amylibacter</taxon>
    </lineage>
</organism>
<dbReference type="SUPFAM" id="SSF161098">
    <property type="entry name" value="MetI-like"/>
    <property type="match status" value="1"/>
</dbReference>
<sequence length="378" mass="41062">MSQLFSSQKFRRTALQGGFILGVVALIVSTVLVGKSNIADQGMATGFGFLEQTTGWPVNFSIIEVTGRSTYALVLWAGLLNTMLVGFLTLIFATILGLVLALMRVSSNTLIKLVGASYVEVFRNVPVILQVFFWYAILTHLPSPKQAYSLGESFYLSNRGIMMPAPALSGGDVLWLTASVILAVIFLLLTRKHLQSGPRWAIAAGAIFIVFCILLLTGREPDSALISVPQLKGLRFVGGITLKPEFTALLVGLTLFGASYIGEIIRGGLLSVDRGKLEAGRALGFSTLQINRLIRIPLAFRAMLPSLTNQYIWLMKGTTVGIAVGYPDYFAIVSTSINQSGQTMELLALLMGGFILINYSIGFLMNLLNERIKLKGRN</sequence>
<feature type="domain" description="ABC transmembrane type-1" evidence="10">
    <location>
        <begin position="79"/>
        <end position="365"/>
    </location>
</feature>
<dbReference type="InterPro" id="IPR043429">
    <property type="entry name" value="ArtM/GltK/GlnP/TcyL/YhdX-like"/>
</dbReference>
<keyword evidence="4" id="KW-1003">Cell membrane</keyword>
<evidence type="ECO:0000256" key="4">
    <source>
        <dbReference type="ARBA" id="ARBA00022475"/>
    </source>
</evidence>
<dbReference type="PANTHER" id="PTHR30614:SF37">
    <property type="entry name" value="AMINO-ACID ABC TRANSPORTER PERMEASE PROTEIN YHDX-RELATED"/>
    <property type="match status" value="1"/>
</dbReference>
<comment type="similarity">
    <text evidence="2">Belongs to the binding-protein-dependent transport system permease family. HisMQ subfamily.</text>
</comment>
<dbReference type="NCBIfam" id="TIGR01726">
    <property type="entry name" value="HEQRo_perm_3TM"/>
    <property type="match status" value="1"/>
</dbReference>
<evidence type="ECO:0000313" key="12">
    <source>
        <dbReference type="Proteomes" id="UP001156694"/>
    </source>
</evidence>
<evidence type="ECO:0000256" key="5">
    <source>
        <dbReference type="ARBA" id="ARBA00022692"/>
    </source>
</evidence>
<gene>
    <name evidence="11" type="ORF">GCM10007939_24710</name>
</gene>
<evidence type="ECO:0000256" key="2">
    <source>
        <dbReference type="ARBA" id="ARBA00010072"/>
    </source>
</evidence>
<dbReference type="Gene3D" id="1.10.3720.10">
    <property type="entry name" value="MetI-like"/>
    <property type="match status" value="1"/>
</dbReference>
<feature type="transmembrane region" description="Helical" evidence="9">
    <location>
        <begin position="121"/>
        <end position="141"/>
    </location>
</feature>
<comment type="caution">
    <text evidence="11">The sequence shown here is derived from an EMBL/GenBank/DDBJ whole genome shotgun (WGS) entry which is preliminary data.</text>
</comment>
<evidence type="ECO:0000313" key="11">
    <source>
        <dbReference type="EMBL" id="GLQ36187.1"/>
    </source>
</evidence>
<feature type="transmembrane region" description="Helical" evidence="9">
    <location>
        <begin position="12"/>
        <end position="33"/>
    </location>
</feature>
<dbReference type="InterPro" id="IPR010065">
    <property type="entry name" value="AA_ABC_transptr_permease_3TM"/>
</dbReference>
<protein>
    <submittedName>
        <fullName evidence="11">ABC transporter permease</fullName>
    </submittedName>
</protein>
<evidence type="ECO:0000259" key="10">
    <source>
        <dbReference type="PROSITE" id="PS50928"/>
    </source>
</evidence>
<feature type="transmembrane region" description="Helical" evidence="9">
    <location>
        <begin position="311"/>
        <end position="334"/>
    </location>
</feature>
<evidence type="ECO:0000256" key="3">
    <source>
        <dbReference type="ARBA" id="ARBA00022448"/>
    </source>
</evidence>
<proteinExistence type="inferred from homology"/>
<feature type="transmembrane region" description="Helical" evidence="9">
    <location>
        <begin position="73"/>
        <end position="100"/>
    </location>
</feature>
<evidence type="ECO:0000256" key="6">
    <source>
        <dbReference type="ARBA" id="ARBA00022970"/>
    </source>
</evidence>
<dbReference type="EMBL" id="BSNN01000008">
    <property type="protein sequence ID" value="GLQ36187.1"/>
    <property type="molecule type" value="Genomic_DNA"/>
</dbReference>
<evidence type="ECO:0000256" key="9">
    <source>
        <dbReference type="RuleBase" id="RU363032"/>
    </source>
</evidence>
<dbReference type="PROSITE" id="PS50928">
    <property type="entry name" value="ABC_TM1"/>
    <property type="match status" value="1"/>
</dbReference>
<evidence type="ECO:0000256" key="8">
    <source>
        <dbReference type="ARBA" id="ARBA00023136"/>
    </source>
</evidence>
<comment type="subcellular location">
    <subcellularLocation>
        <location evidence="1">Cell inner membrane</location>
        <topology evidence="1">Multi-pass membrane protein</topology>
    </subcellularLocation>
    <subcellularLocation>
        <location evidence="9">Cell membrane</location>
        <topology evidence="9">Multi-pass membrane protein</topology>
    </subcellularLocation>
</comment>
<keyword evidence="6" id="KW-0029">Amino-acid transport</keyword>
<reference evidence="12" key="1">
    <citation type="journal article" date="2019" name="Int. J. Syst. Evol. Microbiol.">
        <title>The Global Catalogue of Microorganisms (GCM) 10K type strain sequencing project: providing services to taxonomists for standard genome sequencing and annotation.</title>
        <authorList>
            <consortium name="The Broad Institute Genomics Platform"/>
            <consortium name="The Broad Institute Genome Sequencing Center for Infectious Disease"/>
            <person name="Wu L."/>
            <person name="Ma J."/>
        </authorList>
    </citation>
    <scope>NUCLEOTIDE SEQUENCE [LARGE SCALE GENOMIC DNA]</scope>
    <source>
        <strain evidence="12">NBRC 110140</strain>
    </source>
</reference>
<keyword evidence="8 9" id="KW-0472">Membrane</keyword>
<dbReference type="InterPro" id="IPR000515">
    <property type="entry name" value="MetI-like"/>
</dbReference>
<keyword evidence="7 9" id="KW-1133">Transmembrane helix</keyword>
<dbReference type="PANTHER" id="PTHR30614">
    <property type="entry name" value="MEMBRANE COMPONENT OF AMINO ACID ABC TRANSPORTER"/>
    <property type="match status" value="1"/>
</dbReference>
<keyword evidence="3 9" id="KW-0813">Transport</keyword>
<keyword evidence="12" id="KW-1185">Reference proteome</keyword>
<name>A0ABQ5VY57_9RHOB</name>
<feature type="transmembrane region" description="Helical" evidence="9">
    <location>
        <begin position="161"/>
        <end position="188"/>
    </location>
</feature>
<dbReference type="InterPro" id="IPR035906">
    <property type="entry name" value="MetI-like_sf"/>
</dbReference>
<dbReference type="Pfam" id="PF00528">
    <property type="entry name" value="BPD_transp_1"/>
    <property type="match status" value="1"/>
</dbReference>
<evidence type="ECO:0000256" key="7">
    <source>
        <dbReference type="ARBA" id="ARBA00022989"/>
    </source>
</evidence>
<keyword evidence="5 9" id="KW-0812">Transmembrane</keyword>
<dbReference type="RefSeq" id="WP_284379788.1">
    <property type="nucleotide sequence ID" value="NZ_BSNN01000008.1"/>
</dbReference>
<accession>A0ABQ5VY57</accession>
<dbReference type="Proteomes" id="UP001156694">
    <property type="component" value="Unassembled WGS sequence"/>
</dbReference>
<evidence type="ECO:0000256" key="1">
    <source>
        <dbReference type="ARBA" id="ARBA00004429"/>
    </source>
</evidence>
<feature type="transmembrane region" description="Helical" evidence="9">
    <location>
        <begin position="246"/>
        <end position="265"/>
    </location>
</feature>